<dbReference type="InterPro" id="IPR044946">
    <property type="entry name" value="Restrct_endonuc_typeI_TRD_sf"/>
</dbReference>
<evidence type="ECO:0000313" key="6">
    <source>
        <dbReference type="Proteomes" id="UP000501090"/>
    </source>
</evidence>
<dbReference type="EMBL" id="CP028940">
    <property type="protein sequence ID" value="QKM61044.1"/>
    <property type="molecule type" value="Genomic_DNA"/>
</dbReference>
<sequence length="564" mass="62123">MDLLEEYFDVAFSEPEGIQKLRELILNLAMRGRLVSQDKHDLPVTELLGDIVADKNLLVKDGAIKKLKATFEKPFVDGPYQLPHGWKWVQLGFVGNIFNGNSINSSEKEAKYAGAVGLPYIATKDVGYGFDGLNYDNGISIPASEPQFKIAHKNAVLICAEGGSAGKKCGITARDICFGNKLFANELHGNIPSKYILYVYLSPQFREMFASEMTGIIGGVSIAKFVSLPIPLPPLAEQHRIVSKLDQLMACCDEMEALQSLQEKKRSSMHIAALSQVFESTSGQPNEKAWDFIFKNFGDLYSAKGNIDGLREAILQLAITGKITEQRKEDGSIQDLLSKIESERVRLSLPRLTSIDPDSSALQYSVPDTWALLRLDAILILGPVNGYSPKAVNHETKVKSLTLSATTSGVFKGEHSKFIAEDIPPDSSLWLQDGDILVQRGNTIEYVGVPAIYRGPLHTYIYPDLMMKLHVSSELDSDYVYFAMSASPSRNFLRKRASGTSGTMPKINQGALKSLPIPIPPLAEQQRIVKKIRELMSLCDQLDGLIVSRNSKKSELLAAIAAKL</sequence>
<dbReference type="PANTHER" id="PTHR43140:SF1">
    <property type="entry name" value="TYPE I RESTRICTION ENZYME ECOKI SPECIFICITY SUBUNIT"/>
    <property type="match status" value="1"/>
</dbReference>
<name>A0A6M9PG37_9BURK</name>
<comment type="similarity">
    <text evidence="1">Belongs to the type-I restriction system S methylase family.</text>
</comment>
<reference evidence="5 6" key="1">
    <citation type="submission" date="2018-04" db="EMBL/GenBank/DDBJ databases">
        <title>Polynucleobacter sp. UK-Long2-W17 genome.</title>
        <authorList>
            <person name="Hahn M.W."/>
        </authorList>
    </citation>
    <scope>NUCLEOTIDE SEQUENCE [LARGE SCALE GENOMIC DNA]</scope>
    <source>
        <strain evidence="5 6">UK-Long2-W17</strain>
    </source>
</reference>
<dbReference type="GO" id="GO:0003677">
    <property type="term" value="F:DNA binding"/>
    <property type="evidence" value="ECO:0007669"/>
    <property type="project" value="UniProtKB-KW"/>
</dbReference>
<dbReference type="PANTHER" id="PTHR43140">
    <property type="entry name" value="TYPE-1 RESTRICTION ENZYME ECOKI SPECIFICITY PROTEIN"/>
    <property type="match status" value="1"/>
</dbReference>
<dbReference type="SUPFAM" id="SSF116734">
    <property type="entry name" value="DNA methylase specificity domain"/>
    <property type="match status" value="2"/>
</dbReference>
<evidence type="ECO:0000256" key="2">
    <source>
        <dbReference type="ARBA" id="ARBA00022747"/>
    </source>
</evidence>
<dbReference type="Pfam" id="PF01420">
    <property type="entry name" value="Methylase_S"/>
    <property type="match status" value="2"/>
</dbReference>
<dbReference type="REBASE" id="395915">
    <property type="entry name" value="S.PasW17ORF8410P"/>
</dbReference>
<evidence type="ECO:0000259" key="4">
    <source>
        <dbReference type="Pfam" id="PF01420"/>
    </source>
</evidence>
<dbReference type="Proteomes" id="UP000501090">
    <property type="component" value="Chromosome"/>
</dbReference>
<feature type="domain" description="Type I restriction modification DNA specificity" evidence="4">
    <location>
        <begin position="83"/>
        <end position="262"/>
    </location>
</feature>
<proteinExistence type="inferred from homology"/>
<keyword evidence="6" id="KW-1185">Reference proteome</keyword>
<dbReference type="InterPro" id="IPR051212">
    <property type="entry name" value="Type-I_RE_S_subunit"/>
</dbReference>
<feature type="domain" description="Type I restriction modification DNA specificity" evidence="4">
    <location>
        <begin position="433"/>
        <end position="537"/>
    </location>
</feature>
<keyword evidence="3" id="KW-0238">DNA-binding</keyword>
<dbReference type="InterPro" id="IPR000055">
    <property type="entry name" value="Restrct_endonuc_typeI_TRD"/>
</dbReference>
<dbReference type="AlphaFoldDB" id="A0A6M9PG37"/>
<dbReference type="KEGG" id="pard:DN92_08405"/>
<dbReference type="RefSeq" id="WP_173960808.1">
    <property type="nucleotide sequence ID" value="NZ_CBCSCC010000001.1"/>
</dbReference>
<keyword evidence="2" id="KW-0680">Restriction system</keyword>
<dbReference type="CDD" id="cd17261">
    <property type="entry name" value="RMtype1_S_EcoKI-TRD2-CR2_like"/>
    <property type="match status" value="1"/>
</dbReference>
<protein>
    <recommendedName>
        <fullName evidence="4">Type I restriction modification DNA specificity domain-containing protein</fullName>
    </recommendedName>
</protein>
<accession>A0A6M9PG37</accession>
<organism evidence="5 6">
    <name type="scientific">Polynucleobacter arcticus</name>
    <dbReference type="NCBI Taxonomy" id="1743165"/>
    <lineage>
        <taxon>Bacteria</taxon>
        <taxon>Pseudomonadati</taxon>
        <taxon>Pseudomonadota</taxon>
        <taxon>Betaproteobacteria</taxon>
        <taxon>Burkholderiales</taxon>
        <taxon>Burkholderiaceae</taxon>
        <taxon>Polynucleobacter</taxon>
    </lineage>
</organism>
<evidence type="ECO:0000256" key="3">
    <source>
        <dbReference type="ARBA" id="ARBA00023125"/>
    </source>
</evidence>
<gene>
    <name evidence="5" type="ORF">DN92_08405</name>
</gene>
<dbReference type="Gene3D" id="3.90.220.20">
    <property type="entry name" value="DNA methylase specificity domains"/>
    <property type="match status" value="2"/>
</dbReference>
<evidence type="ECO:0000313" key="5">
    <source>
        <dbReference type="EMBL" id="QKM61044.1"/>
    </source>
</evidence>
<evidence type="ECO:0000256" key="1">
    <source>
        <dbReference type="ARBA" id="ARBA00010923"/>
    </source>
</evidence>
<dbReference type="GO" id="GO:0009307">
    <property type="term" value="P:DNA restriction-modification system"/>
    <property type="evidence" value="ECO:0007669"/>
    <property type="project" value="UniProtKB-KW"/>
</dbReference>